<dbReference type="PROSITE" id="PS00678">
    <property type="entry name" value="WD_REPEATS_1"/>
    <property type="match status" value="2"/>
</dbReference>
<evidence type="ECO:0000259" key="6">
    <source>
        <dbReference type="PROSITE" id="PS50181"/>
    </source>
</evidence>
<feature type="repeat" description="WD" evidence="4">
    <location>
        <begin position="479"/>
        <end position="518"/>
    </location>
</feature>
<dbReference type="InterPro" id="IPR015943">
    <property type="entry name" value="WD40/YVTN_repeat-like_dom_sf"/>
</dbReference>
<feature type="repeat" description="WD" evidence="4">
    <location>
        <begin position="325"/>
        <end position="364"/>
    </location>
</feature>
<organism evidence="7 8">
    <name type="scientific">Acrodontium crateriforme</name>
    <dbReference type="NCBI Taxonomy" id="150365"/>
    <lineage>
        <taxon>Eukaryota</taxon>
        <taxon>Fungi</taxon>
        <taxon>Dikarya</taxon>
        <taxon>Ascomycota</taxon>
        <taxon>Pezizomycotina</taxon>
        <taxon>Dothideomycetes</taxon>
        <taxon>Dothideomycetidae</taxon>
        <taxon>Mycosphaerellales</taxon>
        <taxon>Teratosphaeriaceae</taxon>
        <taxon>Acrodontium</taxon>
    </lineage>
</organism>
<comment type="similarity">
    <text evidence="1">Belongs to the WD repeat MET30/SCONB/SCON-2 family.</text>
</comment>
<dbReference type="Proteomes" id="UP001303373">
    <property type="component" value="Chromosome 4"/>
</dbReference>
<evidence type="ECO:0000256" key="1">
    <source>
        <dbReference type="ARBA" id="ARBA00007968"/>
    </source>
</evidence>
<feature type="repeat" description="WD" evidence="4">
    <location>
        <begin position="366"/>
        <end position="409"/>
    </location>
</feature>
<feature type="repeat" description="WD" evidence="4">
    <location>
        <begin position="411"/>
        <end position="441"/>
    </location>
</feature>
<evidence type="ECO:0000256" key="2">
    <source>
        <dbReference type="ARBA" id="ARBA00022574"/>
    </source>
</evidence>
<dbReference type="AlphaFoldDB" id="A0AAQ3R9D0"/>
<name>A0AAQ3R9D0_9PEZI</name>
<dbReference type="InterPro" id="IPR020472">
    <property type="entry name" value="WD40_PAC1"/>
</dbReference>
<gene>
    <name evidence="7" type="ORF">R9X50_00335500</name>
</gene>
<dbReference type="PRINTS" id="PR00320">
    <property type="entry name" value="GPROTEINBRPT"/>
</dbReference>
<evidence type="ECO:0000313" key="8">
    <source>
        <dbReference type="Proteomes" id="UP001303373"/>
    </source>
</evidence>
<evidence type="ECO:0000313" key="7">
    <source>
        <dbReference type="EMBL" id="WPH00526.1"/>
    </source>
</evidence>
<dbReference type="PROSITE" id="PS50181">
    <property type="entry name" value="FBOX"/>
    <property type="match status" value="1"/>
</dbReference>
<evidence type="ECO:0000256" key="4">
    <source>
        <dbReference type="PROSITE-ProRule" id="PRU00221"/>
    </source>
</evidence>
<keyword evidence="3" id="KW-0677">Repeat</keyword>
<feature type="region of interest" description="Disordered" evidence="5">
    <location>
        <begin position="1"/>
        <end position="27"/>
    </location>
</feature>
<feature type="region of interest" description="Disordered" evidence="5">
    <location>
        <begin position="691"/>
        <end position="714"/>
    </location>
</feature>
<feature type="repeat" description="WD" evidence="4">
    <location>
        <begin position="519"/>
        <end position="558"/>
    </location>
</feature>
<dbReference type="InterPro" id="IPR019775">
    <property type="entry name" value="WD40_repeat_CS"/>
</dbReference>
<feature type="compositionally biased region" description="Polar residues" evidence="5">
    <location>
        <begin position="209"/>
        <end position="231"/>
    </location>
</feature>
<feature type="region of interest" description="Disordered" evidence="5">
    <location>
        <begin position="172"/>
        <end position="254"/>
    </location>
</feature>
<sequence length="854" mass="94602">MASSHLRHSALPPLSHPLHPSPSSVLSSSAIRTHSNFDEGFSEGPPDSDMMYTDTNLELLDDNFQDASMRALDLPLHQRKQLAEALIKSLPNADKDDMALLCEHLTHFDPVHFLPKELMLHVLSYVDPKDLLSCSKISRSWRETTQDERLWQACFAREGWVVDTAKMRQAEEDARRTMASSSKQRHLALRRSGSHKRPHGEAFSEGATPRSNSGAVSPIDTSARANVSVDSSGDDMDTTEIVTPDRTPDGSPDRMTMTGGTDMAMNSSFDQREADAIKISPTIFRDVGDLRISWSYLYKQRYRLEKNWQAGRYRMFHLPHQSYPQDGHTECVYTIQHNSDHLVSGSRDKTIRIWNLKTMRLAREPLRGHEASVLCLQFDDRPDQDIIVSGGSDAHVIIWRFSTGQPIKIMKQAHDESVLNLRFDDNYIVTCSKDKTIKLWNRKALGRDDTNLPAHVLNSADLLFDQHDKIREFSLLLTLTGHNAAVNAVMIHEDTIVSASGDRTIRSWDINTGKFKRTYTGHTKGIACVQFDGRRIVSGSSDNTVRIFDAKHAAEVACLSGHDNLVRTVQARFGDLATITNEELADEARKADAAFNNAVSRGMTPATATRRGPRNAGSSRPQDMLAYGARIPPGGGGSKWAKIVSGSYDETVIIWRRARDGKWVPKHRLTQGHHPRSHTHRRPAAPALVPQAAANQTQQQQQPPTQQQVAQAHQLQLAHNGLAQANHVVQGQPPGHTPGLAHSTLAALAIAQQTLGHHLAQQVQQGGSVNPTAQLNMGAAPGAAQQAAVPAAAAAHHHHHHAPRVHSDSNRVFKLEFDARRIVCCSQNKTIVGWDFASGDPDLERIGEWSVETQ</sequence>
<feature type="compositionally biased region" description="Basic residues" evidence="5">
    <location>
        <begin position="665"/>
        <end position="683"/>
    </location>
</feature>
<dbReference type="Pfam" id="PF12937">
    <property type="entry name" value="F-box-like"/>
    <property type="match status" value="1"/>
</dbReference>
<dbReference type="SUPFAM" id="SSF81383">
    <property type="entry name" value="F-box domain"/>
    <property type="match status" value="1"/>
</dbReference>
<protein>
    <recommendedName>
        <fullName evidence="6">F-box domain-containing protein</fullName>
    </recommendedName>
</protein>
<dbReference type="InterPro" id="IPR036047">
    <property type="entry name" value="F-box-like_dom_sf"/>
</dbReference>
<feature type="compositionally biased region" description="Low complexity" evidence="5">
    <location>
        <begin position="9"/>
        <end position="27"/>
    </location>
</feature>
<dbReference type="PANTHER" id="PTHR19848:SF8">
    <property type="entry name" value="F-BOX AND WD REPEAT DOMAIN CONTAINING 7"/>
    <property type="match status" value="1"/>
</dbReference>
<reference evidence="7 8" key="1">
    <citation type="submission" date="2023-11" db="EMBL/GenBank/DDBJ databases">
        <title>An acidophilic fungus is an integral part of prey digestion in a carnivorous sundew plant.</title>
        <authorList>
            <person name="Tsai I.J."/>
        </authorList>
    </citation>
    <scope>NUCLEOTIDE SEQUENCE [LARGE SCALE GENOMIC DNA]</scope>
    <source>
        <strain evidence="7">169a</strain>
    </source>
</reference>
<dbReference type="CDD" id="cd00200">
    <property type="entry name" value="WD40"/>
    <property type="match status" value="1"/>
</dbReference>
<dbReference type="PROSITE" id="PS50294">
    <property type="entry name" value="WD_REPEATS_REGION"/>
    <property type="match status" value="5"/>
</dbReference>
<dbReference type="Gene3D" id="1.20.1280.50">
    <property type="match status" value="1"/>
</dbReference>
<feature type="domain" description="F-box" evidence="6">
    <location>
        <begin position="108"/>
        <end position="154"/>
    </location>
</feature>
<feature type="region of interest" description="Disordered" evidence="5">
    <location>
        <begin position="602"/>
        <end position="638"/>
    </location>
</feature>
<dbReference type="Gene3D" id="2.130.10.10">
    <property type="entry name" value="YVTN repeat-like/Quinoprotein amine dehydrogenase"/>
    <property type="match status" value="1"/>
</dbReference>
<feature type="compositionally biased region" description="Basic residues" evidence="5">
    <location>
        <begin position="183"/>
        <end position="198"/>
    </location>
</feature>
<dbReference type="SMART" id="SM00256">
    <property type="entry name" value="FBOX"/>
    <property type="match status" value="1"/>
</dbReference>
<dbReference type="SMART" id="SM00320">
    <property type="entry name" value="WD40"/>
    <property type="match status" value="7"/>
</dbReference>
<dbReference type="InterPro" id="IPR001680">
    <property type="entry name" value="WD40_rpt"/>
</dbReference>
<dbReference type="InterPro" id="IPR036322">
    <property type="entry name" value="WD40_repeat_dom_sf"/>
</dbReference>
<dbReference type="PROSITE" id="PS50082">
    <property type="entry name" value="WD_REPEATS_2"/>
    <property type="match status" value="5"/>
</dbReference>
<dbReference type="PANTHER" id="PTHR19848">
    <property type="entry name" value="WD40 REPEAT PROTEIN"/>
    <property type="match status" value="1"/>
</dbReference>
<evidence type="ECO:0000256" key="3">
    <source>
        <dbReference type="ARBA" id="ARBA00022737"/>
    </source>
</evidence>
<evidence type="ECO:0000256" key="5">
    <source>
        <dbReference type="SAM" id="MobiDB-lite"/>
    </source>
</evidence>
<dbReference type="SUPFAM" id="SSF50978">
    <property type="entry name" value="WD40 repeat-like"/>
    <property type="match status" value="1"/>
</dbReference>
<proteinExistence type="inferred from homology"/>
<accession>A0AAQ3R9D0</accession>
<dbReference type="EMBL" id="CP138583">
    <property type="protein sequence ID" value="WPH00526.1"/>
    <property type="molecule type" value="Genomic_DNA"/>
</dbReference>
<keyword evidence="8" id="KW-1185">Reference proteome</keyword>
<feature type="region of interest" description="Disordered" evidence="5">
    <location>
        <begin position="665"/>
        <end position="684"/>
    </location>
</feature>
<dbReference type="InterPro" id="IPR001810">
    <property type="entry name" value="F-box_dom"/>
</dbReference>
<keyword evidence="2 4" id="KW-0853">WD repeat</keyword>
<dbReference type="Pfam" id="PF00400">
    <property type="entry name" value="WD40"/>
    <property type="match status" value="5"/>
</dbReference>